<evidence type="ECO:0000256" key="6">
    <source>
        <dbReference type="ARBA" id="ARBA00022723"/>
    </source>
</evidence>
<evidence type="ECO:0000256" key="14">
    <source>
        <dbReference type="SAM" id="Coils"/>
    </source>
</evidence>
<evidence type="ECO:0000256" key="4">
    <source>
        <dbReference type="ARBA" id="ARBA00022490"/>
    </source>
</evidence>
<evidence type="ECO:0000313" key="16">
    <source>
        <dbReference type="EMBL" id="HHO74613.1"/>
    </source>
</evidence>
<evidence type="ECO:0000256" key="9">
    <source>
        <dbReference type="ARBA" id="ARBA00022842"/>
    </source>
</evidence>
<evidence type="ECO:0000256" key="8">
    <source>
        <dbReference type="ARBA" id="ARBA00022840"/>
    </source>
</evidence>
<dbReference type="FunFam" id="3.30.930.10:FF:000003">
    <property type="entry name" value="Phenylalanine--tRNA ligase alpha subunit"/>
    <property type="match status" value="1"/>
</dbReference>
<organism evidence="16">
    <name type="scientific">Thermocrinis ruber</name>
    <dbReference type="NCBI Taxonomy" id="75906"/>
    <lineage>
        <taxon>Bacteria</taxon>
        <taxon>Pseudomonadati</taxon>
        <taxon>Aquificota</taxon>
        <taxon>Aquificia</taxon>
        <taxon>Aquificales</taxon>
        <taxon>Aquificaceae</taxon>
        <taxon>Thermocrinis</taxon>
    </lineage>
</organism>
<name>A0A7C5X1V3_9AQUI</name>
<comment type="cofactor">
    <cofactor evidence="13">
        <name>Mg(2+)</name>
        <dbReference type="ChEBI" id="CHEBI:18420"/>
    </cofactor>
    <text evidence="13">Binds 2 magnesium ions per tetramer.</text>
</comment>
<comment type="similarity">
    <text evidence="2 13">Belongs to the class-II aminoacyl-tRNA synthetase family. Phe-tRNA synthetase alpha subunit type 1 subfamily.</text>
</comment>
<dbReference type="InterPro" id="IPR045864">
    <property type="entry name" value="aa-tRNA-synth_II/BPL/LPL"/>
</dbReference>
<comment type="caution">
    <text evidence="16">The sequence shown here is derived from an EMBL/GenBank/DDBJ whole genome shotgun (WGS) entry which is preliminary data.</text>
</comment>
<dbReference type="Pfam" id="PF01409">
    <property type="entry name" value="tRNA-synt_2d"/>
    <property type="match status" value="1"/>
</dbReference>
<dbReference type="PANTHER" id="PTHR11538">
    <property type="entry name" value="PHENYLALANYL-TRNA SYNTHETASE"/>
    <property type="match status" value="1"/>
</dbReference>
<dbReference type="Gene3D" id="3.30.930.10">
    <property type="entry name" value="Bira Bifunctional Protein, Domain 2"/>
    <property type="match status" value="1"/>
</dbReference>
<evidence type="ECO:0000259" key="15">
    <source>
        <dbReference type="PROSITE" id="PS50862"/>
    </source>
</evidence>
<dbReference type="InterPro" id="IPR010978">
    <property type="entry name" value="tRNA-bd_arm"/>
</dbReference>
<dbReference type="GO" id="GO:0006432">
    <property type="term" value="P:phenylalanyl-tRNA aminoacylation"/>
    <property type="evidence" value="ECO:0007669"/>
    <property type="project" value="UniProtKB-UniRule"/>
</dbReference>
<keyword evidence="4 13" id="KW-0963">Cytoplasm</keyword>
<dbReference type="SUPFAM" id="SSF55681">
    <property type="entry name" value="Class II aaRS and biotin synthetases"/>
    <property type="match status" value="1"/>
</dbReference>
<dbReference type="PROSITE" id="PS50862">
    <property type="entry name" value="AA_TRNA_LIGASE_II"/>
    <property type="match status" value="1"/>
</dbReference>
<keyword evidence="9 13" id="KW-0460">Magnesium</keyword>
<evidence type="ECO:0000256" key="7">
    <source>
        <dbReference type="ARBA" id="ARBA00022741"/>
    </source>
</evidence>
<dbReference type="PANTHER" id="PTHR11538:SF41">
    <property type="entry name" value="PHENYLALANINE--TRNA LIGASE, MITOCHONDRIAL"/>
    <property type="match status" value="1"/>
</dbReference>
<keyword evidence="14" id="KW-0175">Coiled coil</keyword>
<dbReference type="EMBL" id="DSAC01000103">
    <property type="protein sequence ID" value="HHO74613.1"/>
    <property type="molecule type" value="Genomic_DNA"/>
</dbReference>
<comment type="subunit">
    <text evidence="3 13">Tetramer of two alpha and two beta subunits.</text>
</comment>
<keyword evidence="11 13" id="KW-0030">Aminoacyl-tRNA synthetase</keyword>
<dbReference type="GO" id="GO:0005737">
    <property type="term" value="C:cytoplasm"/>
    <property type="evidence" value="ECO:0007669"/>
    <property type="project" value="UniProtKB-SubCell"/>
</dbReference>
<evidence type="ECO:0000256" key="13">
    <source>
        <dbReference type="HAMAP-Rule" id="MF_00281"/>
    </source>
</evidence>
<dbReference type="AlphaFoldDB" id="A0A7C5X1V3"/>
<dbReference type="HAMAP" id="MF_00281">
    <property type="entry name" value="Phe_tRNA_synth_alpha1"/>
    <property type="match status" value="1"/>
</dbReference>
<dbReference type="InterPro" id="IPR006195">
    <property type="entry name" value="aa-tRNA-synth_II"/>
</dbReference>
<feature type="binding site" evidence="13">
    <location>
        <position position="251"/>
    </location>
    <ligand>
        <name>Mg(2+)</name>
        <dbReference type="ChEBI" id="CHEBI:18420"/>
        <note>shared with beta subunit</note>
    </ligand>
</feature>
<dbReference type="GO" id="GO:0005524">
    <property type="term" value="F:ATP binding"/>
    <property type="evidence" value="ECO:0007669"/>
    <property type="project" value="UniProtKB-UniRule"/>
</dbReference>
<comment type="catalytic activity">
    <reaction evidence="12 13">
        <text>tRNA(Phe) + L-phenylalanine + ATP = L-phenylalanyl-tRNA(Phe) + AMP + diphosphate + H(+)</text>
        <dbReference type="Rhea" id="RHEA:19413"/>
        <dbReference type="Rhea" id="RHEA-COMP:9668"/>
        <dbReference type="Rhea" id="RHEA-COMP:9699"/>
        <dbReference type="ChEBI" id="CHEBI:15378"/>
        <dbReference type="ChEBI" id="CHEBI:30616"/>
        <dbReference type="ChEBI" id="CHEBI:33019"/>
        <dbReference type="ChEBI" id="CHEBI:58095"/>
        <dbReference type="ChEBI" id="CHEBI:78442"/>
        <dbReference type="ChEBI" id="CHEBI:78531"/>
        <dbReference type="ChEBI" id="CHEBI:456215"/>
        <dbReference type="EC" id="6.1.1.20"/>
    </reaction>
</comment>
<comment type="subcellular location">
    <subcellularLocation>
        <location evidence="1 13">Cytoplasm</location>
    </subcellularLocation>
</comment>
<dbReference type="NCBIfam" id="TIGR00468">
    <property type="entry name" value="pheS"/>
    <property type="match status" value="1"/>
</dbReference>
<evidence type="ECO:0000256" key="11">
    <source>
        <dbReference type="ARBA" id="ARBA00023146"/>
    </source>
</evidence>
<dbReference type="InterPro" id="IPR004529">
    <property type="entry name" value="Phe-tRNA-synth_IIc_asu"/>
</dbReference>
<gene>
    <name evidence="13" type="primary">pheS</name>
    <name evidence="16" type="ORF">ENN04_08305</name>
</gene>
<evidence type="ECO:0000256" key="3">
    <source>
        <dbReference type="ARBA" id="ARBA00011209"/>
    </source>
</evidence>
<reference evidence="16" key="1">
    <citation type="journal article" date="2020" name="mSystems">
        <title>Genome- and Community-Level Interaction Insights into Carbon Utilization and Element Cycling Functions of Hydrothermarchaeota in Hydrothermal Sediment.</title>
        <authorList>
            <person name="Zhou Z."/>
            <person name="Liu Y."/>
            <person name="Xu W."/>
            <person name="Pan J."/>
            <person name="Luo Z.H."/>
            <person name="Li M."/>
        </authorList>
    </citation>
    <scope>NUCLEOTIDE SEQUENCE [LARGE SCALE GENOMIC DNA]</scope>
    <source>
        <strain evidence="16">SpSt-114</strain>
    </source>
</reference>
<evidence type="ECO:0000256" key="2">
    <source>
        <dbReference type="ARBA" id="ARBA00010207"/>
    </source>
</evidence>
<dbReference type="EC" id="6.1.1.20" evidence="13"/>
<dbReference type="CDD" id="cd00496">
    <property type="entry name" value="PheRS_alpha_core"/>
    <property type="match status" value="1"/>
</dbReference>
<keyword evidence="5 13" id="KW-0436">Ligase</keyword>
<dbReference type="GO" id="GO:0000049">
    <property type="term" value="F:tRNA binding"/>
    <property type="evidence" value="ECO:0007669"/>
    <property type="project" value="InterPro"/>
</dbReference>
<feature type="coiled-coil region" evidence="14">
    <location>
        <begin position="56"/>
        <end position="90"/>
    </location>
</feature>
<dbReference type="GO" id="GO:0000287">
    <property type="term" value="F:magnesium ion binding"/>
    <property type="evidence" value="ECO:0007669"/>
    <property type="project" value="UniProtKB-UniRule"/>
</dbReference>
<dbReference type="GO" id="GO:0004826">
    <property type="term" value="F:phenylalanine-tRNA ligase activity"/>
    <property type="evidence" value="ECO:0007669"/>
    <property type="project" value="UniProtKB-UniRule"/>
</dbReference>
<dbReference type="InterPro" id="IPR022911">
    <property type="entry name" value="Phe_tRNA_ligase_alpha1_bac"/>
</dbReference>
<keyword evidence="10 13" id="KW-0648">Protein biosynthesis</keyword>
<dbReference type="SUPFAM" id="SSF46589">
    <property type="entry name" value="tRNA-binding arm"/>
    <property type="match status" value="1"/>
</dbReference>
<keyword evidence="6 13" id="KW-0479">Metal-binding</keyword>
<dbReference type="Pfam" id="PF02912">
    <property type="entry name" value="Phe_tRNA-synt_N"/>
    <property type="match status" value="1"/>
</dbReference>
<keyword evidence="8 13" id="KW-0067">ATP-binding</keyword>
<evidence type="ECO:0000256" key="10">
    <source>
        <dbReference type="ARBA" id="ARBA00022917"/>
    </source>
</evidence>
<keyword evidence="7 13" id="KW-0547">Nucleotide-binding</keyword>
<feature type="domain" description="Aminoacyl-transfer RNA synthetases class-II family profile" evidence="15">
    <location>
        <begin position="114"/>
        <end position="335"/>
    </location>
</feature>
<protein>
    <recommendedName>
        <fullName evidence="13">Phenylalanine--tRNA ligase alpha subunit</fullName>
        <ecNumber evidence="13">6.1.1.20</ecNumber>
    </recommendedName>
    <alternativeName>
        <fullName evidence="13">Phenylalanyl-tRNA synthetase alpha subunit</fullName>
        <shortName evidence="13">PheRS</shortName>
    </alternativeName>
</protein>
<evidence type="ECO:0000256" key="5">
    <source>
        <dbReference type="ARBA" id="ARBA00022598"/>
    </source>
</evidence>
<proteinExistence type="inferred from homology"/>
<evidence type="ECO:0000256" key="12">
    <source>
        <dbReference type="ARBA" id="ARBA00049255"/>
    </source>
</evidence>
<sequence length="339" mass="39233">MNLEDLQRQAQEDISKVQSTEELQQVKAKYLGKKGLITLAIKDIANIPPEQRREYGSRLNQIKEFVENLLEEAQERLKNIELERELATAWEELTVSLPKWAGALHPISQTLERIESIFLSMGFSVEEGPEVELESYNFDLLNIPKDHPARDMQDTFYVNKEGYLLRTHTSPVQIRVMLSQKPPIYMVAPGRVYRRDDDPTHSPVFHQVEGLVVDEGVSFKHMKYTIEVFLKEFFEKDVPVRFRASYFPFTEPSAEVDIGCLVCGGEGCRVCKGTGWLEVMGCGMVHQKVLENCHIDTELYQGFAFGMGVERLCMLYFGIDNIKLFYENDLRFLRQFRWS</sequence>
<dbReference type="InterPro" id="IPR002319">
    <property type="entry name" value="Phenylalanyl-tRNA_Synthase"/>
</dbReference>
<dbReference type="InterPro" id="IPR004188">
    <property type="entry name" value="Phe-tRNA_ligase_II_N"/>
</dbReference>
<evidence type="ECO:0000256" key="1">
    <source>
        <dbReference type="ARBA" id="ARBA00004496"/>
    </source>
</evidence>
<accession>A0A7C5X1V3</accession>